<feature type="region of interest" description="Disordered" evidence="1">
    <location>
        <begin position="271"/>
        <end position="312"/>
    </location>
</feature>
<gene>
    <name evidence="4" type="ORF">B0H15DRAFT_615320</name>
</gene>
<feature type="compositionally biased region" description="Polar residues" evidence="1">
    <location>
        <begin position="303"/>
        <end position="312"/>
    </location>
</feature>
<protein>
    <recommendedName>
        <fullName evidence="3">DUF6534 domain-containing protein</fullName>
    </recommendedName>
</protein>
<keyword evidence="2" id="KW-0472">Membrane</keyword>
<dbReference type="EMBL" id="JARJCN010000089">
    <property type="protein sequence ID" value="KAJ7075804.1"/>
    <property type="molecule type" value="Genomic_DNA"/>
</dbReference>
<feature type="transmembrane region" description="Helical" evidence="2">
    <location>
        <begin position="189"/>
        <end position="212"/>
    </location>
</feature>
<keyword evidence="2" id="KW-0812">Transmembrane</keyword>
<feature type="compositionally biased region" description="Polar residues" evidence="1">
    <location>
        <begin position="275"/>
        <end position="289"/>
    </location>
</feature>
<evidence type="ECO:0000256" key="2">
    <source>
        <dbReference type="SAM" id="Phobius"/>
    </source>
</evidence>
<sequence>MGLVAPSSLADSLHLVSSWLNVGLYTIEFVLCQKYLRDAPRPFNHKAAVGAMALFDTIGTAAACAGTYIRFINLATKEERYRAVMIFTTYATALVEQCFMCNLYFHLTRNHFVTGILALLVLTHTGFSWTSASLKLRGNPVPATLRTTTIGAIICAVTDVLIALCLCLKLWQFLGYSNRTSTRSFLQRIMILVISSGAMVGSNTLIVMILLLNRSPVFQIFFICQGRVYALSLLGSFLVAPPFSRALGADTMITPGGISRVTSVAFRPQGEHSISHSSSPQRATDSTPADSDYENRIHMKRISSISSPPSGT</sequence>
<evidence type="ECO:0000313" key="4">
    <source>
        <dbReference type="EMBL" id="KAJ7075804.1"/>
    </source>
</evidence>
<comment type="caution">
    <text evidence="4">The sequence shown here is derived from an EMBL/GenBank/DDBJ whole genome shotgun (WGS) entry which is preliminary data.</text>
</comment>
<feature type="transmembrane region" description="Helical" evidence="2">
    <location>
        <begin position="83"/>
        <end position="105"/>
    </location>
</feature>
<keyword evidence="5" id="KW-1185">Reference proteome</keyword>
<keyword evidence="2" id="KW-1133">Transmembrane helix</keyword>
<feature type="transmembrane region" description="Helical" evidence="2">
    <location>
        <begin position="150"/>
        <end position="168"/>
    </location>
</feature>
<feature type="transmembrane region" description="Helical" evidence="2">
    <location>
        <begin position="112"/>
        <end position="130"/>
    </location>
</feature>
<reference evidence="4" key="1">
    <citation type="submission" date="2023-03" db="EMBL/GenBank/DDBJ databases">
        <title>Massive genome expansion in bonnet fungi (Mycena s.s.) driven by repeated elements and novel gene families across ecological guilds.</title>
        <authorList>
            <consortium name="Lawrence Berkeley National Laboratory"/>
            <person name="Harder C.B."/>
            <person name="Miyauchi S."/>
            <person name="Viragh M."/>
            <person name="Kuo A."/>
            <person name="Thoen E."/>
            <person name="Andreopoulos B."/>
            <person name="Lu D."/>
            <person name="Skrede I."/>
            <person name="Drula E."/>
            <person name="Henrissat B."/>
            <person name="Morin E."/>
            <person name="Kohler A."/>
            <person name="Barry K."/>
            <person name="LaButti K."/>
            <person name="Morin E."/>
            <person name="Salamov A."/>
            <person name="Lipzen A."/>
            <person name="Mereny Z."/>
            <person name="Hegedus B."/>
            <person name="Baldrian P."/>
            <person name="Stursova M."/>
            <person name="Weitz H."/>
            <person name="Taylor A."/>
            <person name="Grigoriev I.V."/>
            <person name="Nagy L.G."/>
            <person name="Martin F."/>
            <person name="Kauserud H."/>
        </authorList>
    </citation>
    <scope>NUCLEOTIDE SEQUENCE</scope>
    <source>
        <strain evidence="4">CBHHK173m</strain>
    </source>
</reference>
<accession>A0AAD6XJL8</accession>
<dbReference type="Pfam" id="PF20152">
    <property type="entry name" value="DUF6534"/>
    <property type="match status" value="1"/>
</dbReference>
<evidence type="ECO:0000256" key="1">
    <source>
        <dbReference type="SAM" id="MobiDB-lite"/>
    </source>
</evidence>
<feature type="domain" description="DUF6534" evidence="3">
    <location>
        <begin position="156"/>
        <end position="236"/>
    </location>
</feature>
<evidence type="ECO:0000313" key="5">
    <source>
        <dbReference type="Proteomes" id="UP001222325"/>
    </source>
</evidence>
<feature type="transmembrane region" description="Helical" evidence="2">
    <location>
        <begin position="16"/>
        <end position="36"/>
    </location>
</feature>
<organism evidence="4 5">
    <name type="scientific">Mycena belliarum</name>
    <dbReference type="NCBI Taxonomy" id="1033014"/>
    <lineage>
        <taxon>Eukaryota</taxon>
        <taxon>Fungi</taxon>
        <taxon>Dikarya</taxon>
        <taxon>Basidiomycota</taxon>
        <taxon>Agaricomycotina</taxon>
        <taxon>Agaricomycetes</taxon>
        <taxon>Agaricomycetidae</taxon>
        <taxon>Agaricales</taxon>
        <taxon>Marasmiineae</taxon>
        <taxon>Mycenaceae</taxon>
        <taxon>Mycena</taxon>
    </lineage>
</organism>
<dbReference type="InterPro" id="IPR045339">
    <property type="entry name" value="DUF6534"/>
</dbReference>
<name>A0AAD6XJL8_9AGAR</name>
<dbReference type="Proteomes" id="UP001222325">
    <property type="component" value="Unassembled WGS sequence"/>
</dbReference>
<dbReference type="AlphaFoldDB" id="A0AAD6XJL8"/>
<proteinExistence type="predicted"/>
<evidence type="ECO:0000259" key="3">
    <source>
        <dbReference type="Pfam" id="PF20152"/>
    </source>
</evidence>
<feature type="transmembrane region" description="Helical" evidence="2">
    <location>
        <begin position="48"/>
        <end position="71"/>
    </location>
</feature>